<dbReference type="Gene3D" id="2.130.10.130">
    <property type="entry name" value="Integrin alpha, N-terminal"/>
    <property type="match status" value="1"/>
</dbReference>
<dbReference type="InterPro" id="IPR011519">
    <property type="entry name" value="UnbV_ASPIC"/>
</dbReference>
<protein>
    <recommendedName>
        <fullName evidence="3">ASPIC/UnbV domain-containing protein</fullName>
    </recommendedName>
</protein>
<evidence type="ECO:0000256" key="1">
    <source>
        <dbReference type="SAM" id="MobiDB-lite"/>
    </source>
</evidence>
<dbReference type="PANTHER" id="PTHR16026">
    <property type="entry name" value="CARTILAGE ACIDIC PROTEIN 1"/>
    <property type="match status" value="1"/>
</dbReference>
<name>A0A7W7VGF7_9PSEU</name>
<sequence>MTAVLGLLRRQLTGVIALVVVVAFYFAVTLPQVSADTRNAMADNYAFAEHSVALPESDKQQSIRQVNQAYKHIDAWMSSVGAAVAMNDLDGDGLPNDLCVVDPRTDQVIITPVPDARGDRYEPFELTPAPLPVNDVMAPMGCVPADLNEDGRLDLLIYMWGRTPVIHLQTADHDDALSPSAFVATEAVPGNNAGPDGKYNGPQWNSNAATVADFDGDGHDDIFVGNYFPDSPVLDPSQDGGVEMNHSLSHAQNGGGKHILLGKGATAGANPTADFEAVPEDVLPEEARHGWTLAVSANDLDGDLLPELYIANDFGQDRLLYNRSQPGKVSFDNVETTRTPGTPKSKRIGEDSFKGMGVDFGDTNHDGLYDAFVSNLTVTWGIVESNFHYVNQAKDKADLRTQLRSGEAPFKDVSGGDGTAWSGWSWDNKLADFANRGELDIAVTNGFIRGSTNRWPQLQELAMANDALVANPFFWPNANAGDDIAGSETLHLFVKGEDGRYTDLAPELGLAVPIPTRGIATGDADGDGLLDLAVARQYGEPVYYHNEAPSPGGYLNLELTHEQKETVGTADIAGSPATGAQVTVTTADGKKYIQRVDGGSGHGGKRSTEVHIGLGDAEGPVNVCIEWRDRQGKTHMQELELSQGKHQFVLGATAEEK</sequence>
<feature type="compositionally biased region" description="Polar residues" evidence="1">
    <location>
        <begin position="331"/>
        <end position="342"/>
    </location>
</feature>
<accession>A0A7W7VGF7</accession>
<reference evidence="4 5" key="1">
    <citation type="submission" date="2020-08" db="EMBL/GenBank/DDBJ databases">
        <title>Genomic Encyclopedia of Type Strains, Phase III (KMG-III): the genomes of soil and plant-associated and newly described type strains.</title>
        <authorList>
            <person name="Whitman W."/>
        </authorList>
    </citation>
    <scope>NUCLEOTIDE SEQUENCE [LARGE SCALE GENOMIC DNA]</scope>
    <source>
        <strain evidence="4 5">CECT 8960</strain>
    </source>
</reference>
<keyword evidence="5" id="KW-1185">Reference proteome</keyword>
<feature type="domain" description="ASPIC/UnbV" evidence="3">
    <location>
        <begin position="577"/>
        <end position="632"/>
    </location>
</feature>
<dbReference type="Pfam" id="PF07593">
    <property type="entry name" value="UnbV_ASPIC"/>
    <property type="match status" value="1"/>
</dbReference>
<keyword evidence="2" id="KW-0472">Membrane</keyword>
<gene>
    <name evidence="4" type="ORF">FHR82_005574</name>
</gene>
<dbReference type="AlphaFoldDB" id="A0A7W7VGF7"/>
<evidence type="ECO:0000313" key="4">
    <source>
        <dbReference type="EMBL" id="MBB4909316.1"/>
    </source>
</evidence>
<dbReference type="InterPro" id="IPR027039">
    <property type="entry name" value="Crtac1"/>
</dbReference>
<feature type="region of interest" description="Disordered" evidence="1">
    <location>
        <begin position="331"/>
        <end position="350"/>
    </location>
</feature>
<organism evidence="4 5">
    <name type="scientific">Actinophytocola algeriensis</name>
    <dbReference type="NCBI Taxonomy" id="1768010"/>
    <lineage>
        <taxon>Bacteria</taxon>
        <taxon>Bacillati</taxon>
        <taxon>Actinomycetota</taxon>
        <taxon>Actinomycetes</taxon>
        <taxon>Pseudonocardiales</taxon>
        <taxon>Pseudonocardiaceae</taxon>
    </lineage>
</organism>
<keyword evidence="2" id="KW-1133">Transmembrane helix</keyword>
<keyword evidence="2" id="KW-0812">Transmembrane</keyword>
<feature type="transmembrane region" description="Helical" evidence="2">
    <location>
        <begin position="12"/>
        <end position="30"/>
    </location>
</feature>
<evidence type="ECO:0000259" key="3">
    <source>
        <dbReference type="Pfam" id="PF07593"/>
    </source>
</evidence>
<dbReference type="Proteomes" id="UP000520767">
    <property type="component" value="Unassembled WGS sequence"/>
</dbReference>
<dbReference type="SUPFAM" id="SSF69318">
    <property type="entry name" value="Integrin alpha N-terminal domain"/>
    <property type="match status" value="1"/>
</dbReference>
<comment type="caution">
    <text evidence="4">The sequence shown here is derived from an EMBL/GenBank/DDBJ whole genome shotgun (WGS) entry which is preliminary data.</text>
</comment>
<evidence type="ECO:0000313" key="5">
    <source>
        <dbReference type="Proteomes" id="UP000520767"/>
    </source>
</evidence>
<dbReference type="EMBL" id="JACHJQ010000006">
    <property type="protein sequence ID" value="MBB4909316.1"/>
    <property type="molecule type" value="Genomic_DNA"/>
</dbReference>
<proteinExistence type="predicted"/>
<evidence type="ECO:0000256" key="2">
    <source>
        <dbReference type="SAM" id="Phobius"/>
    </source>
</evidence>
<dbReference type="PANTHER" id="PTHR16026:SF0">
    <property type="entry name" value="CARTILAGE ACIDIC PROTEIN 1"/>
    <property type="match status" value="1"/>
</dbReference>
<dbReference type="InterPro" id="IPR028994">
    <property type="entry name" value="Integrin_alpha_N"/>
</dbReference>
<dbReference type="RefSeq" id="WP_184813433.1">
    <property type="nucleotide sequence ID" value="NZ_JACHJQ010000006.1"/>
</dbReference>